<dbReference type="EC" id="3.1.3.-" evidence="1"/>
<evidence type="ECO:0000313" key="2">
    <source>
        <dbReference type="Proteomes" id="UP001596494"/>
    </source>
</evidence>
<dbReference type="NCBIfam" id="TIGR01484">
    <property type="entry name" value="HAD-SF-IIB"/>
    <property type="match status" value="1"/>
</dbReference>
<dbReference type="SUPFAM" id="SSF56784">
    <property type="entry name" value="HAD-like"/>
    <property type="match status" value="1"/>
</dbReference>
<dbReference type="RefSeq" id="WP_289215639.1">
    <property type="nucleotide sequence ID" value="NZ_JAPVRC010000003.1"/>
</dbReference>
<proteinExistence type="predicted"/>
<dbReference type="SFLD" id="SFLDG01144">
    <property type="entry name" value="C2.B.4:_PGP_Like"/>
    <property type="match status" value="1"/>
</dbReference>
<accession>A0ABW2JZF1</accession>
<organism evidence="1 2">
    <name type="scientific">Halobacillus campisalis</name>
    <dbReference type="NCBI Taxonomy" id="435909"/>
    <lineage>
        <taxon>Bacteria</taxon>
        <taxon>Bacillati</taxon>
        <taxon>Bacillota</taxon>
        <taxon>Bacilli</taxon>
        <taxon>Bacillales</taxon>
        <taxon>Bacillaceae</taxon>
        <taxon>Halobacillus</taxon>
    </lineage>
</organism>
<sequence>MKMIAIDLDGTLLNRDSRISDENVQAIKHARAKGVEVVVATGRAEFDVREVFSKTGLKTWVIGANGATIHTPEGELFDSVPIAHDDAAQILKWLDQKNFYYEVFSDTSILTPENGRDLLYIELDRIRSANPEADISDLEHSLLKQFGQTGFVQVESYEDILQSGSPLYNVLAFSFDQEKLKQGWKQFENYVDLTLVSSALHNFELEHKEASKGLALEKLAAHFSIPMSATAAIGDSPNDLSMMKAAGQSAAMGNARDVVIEASDFVSKTNDEHGVAHAIDLWLK</sequence>
<dbReference type="Gene3D" id="3.40.50.1000">
    <property type="entry name" value="HAD superfamily/HAD-like"/>
    <property type="match status" value="1"/>
</dbReference>
<dbReference type="InterPro" id="IPR036412">
    <property type="entry name" value="HAD-like_sf"/>
</dbReference>
<dbReference type="PROSITE" id="PS01229">
    <property type="entry name" value="COF_2"/>
    <property type="match status" value="1"/>
</dbReference>
<evidence type="ECO:0000313" key="1">
    <source>
        <dbReference type="EMBL" id="MFC7319869.1"/>
    </source>
</evidence>
<dbReference type="SFLD" id="SFLDG01140">
    <property type="entry name" value="C2.B:_Phosphomannomutase_and_P"/>
    <property type="match status" value="1"/>
</dbReference>
<dbReference type="NCBIfam" id="TIGR00099">
    <property type="entry name" value="Cof-subfamily"/>
    <property type="match status" value="1"/>
</dbReference>
<protein>
    <submittedName>
        <fullName evidence="1">Cof-type HAD-IIB family hydrolase</fullName>
        <ecNumber evidence="1">3.1.3.-</ecNumber>
    </submittedName>
</protein>
<dbReference type="InterPro" id="IPR000150">
    <property type="entry name" value="Cof"/>
</dbReference>
<dbReference type="PANTHER" id="PTHR10000:SF55">
    <property type="entry name" value="5-AMINO-6-(5-PHOSPHO-D-RIBITYLAMINO)URACIL PHOSPHATASE YCSE"/>
    <property type="match status" value="1"/>
</dbReference>
<dbReference type="InterPro" id="IPR023214">
    <property type="entry name" value="HAD_sf"/>
</dbReference>
<dbReference type="CDD" id="cd07516">
    <property type="entry name" value="HAD_Pase"/>
    <property type="match status" value="1"/>
</dbReference>
<keyword evidence="1" id="KW-0378">Hydrolase</keyword>
<dbReference type="Gene3D" id="3.30.1240.10">
    <property type="match status" value="1"/>
</dbReference>
<reference evidence="2" key="1">
    <citation type="journal article" date="2019" name="Int. J. Syst. Evol. Microbiol.">
        <title>The Global Catalogue of Microorganisms (GCM) 10K type strain sequencing project: providing services to taxonomists for standard genome sequencing and annotation.</title>
        <authorList>
            <consortium name="The Broad Institute Genomics Platform"/>
            <consortium name="The Broad Institute Genome Sequencing Center for Infectious Disease"/>
            <person name="Wu L."/>
            <person name="Ma J."/>
        </authorList>
    </citation>
    <scope>NUCLEOTIDE SEQUENCE [LARGE SCALE GENOMIC DNA]</scope>
    <source>
        <strain evidence="2">CCUG 73951</strain>
    </source>
</reference>
<name>A0ABW2JZF1_9BACI</name>
<dbReference type="EMBL" id="JBHTBY010000001">
    <property type="protein sequence ID" value="MFC7319869.1"/>
    <property type="molecule type" value="Genomic_DNA"/>
</dbReference>
<gene>
    <name evidence="1" type="ORF">ACFQMN_03085</name>
</gene>
<dbReference type="SFLD" id="SFLDS00003">
    <property type="entry name" value="Haloacid_Dehalogenase"/>
    <property type="match status" value="1"/>
</dbReference>
<dbReference type="Pfam" id="PF08282">
    <property type="entry name" value="Hydrolase_3"/>
    <property type="match status" value="1"/>
</dbReference>
<keyword evidence="2" id="KW-1185">Reference proteome</keyword>
<dbReference type="PANTHER" id="PTHR10000">
    <property type="entry name" value="PHOSPHOSERINE PHOSPHATASE"/>
    <property type="match status" value="1"/>
</dbReference>
<dbReference type="Proteomes" id="UP001596494">
    <property type="component" value="Unassembled WGS sequence"/>
</dbReference>
<dbReference type="InterPro" id="IPR006379">
    <property type="entry name" value="HAD-SF_hydro_IIB"/>
</dbReference>
<comment type="caution">
    <text evidence="1">The sequence shown here is derived from an EMBL/GenBank/DDBJ whole genome shotgun (WGS) entry which is preliminary data.</text>
</comment>
<dbReference type="GO" id="GO:0016787">
    <property type="term" value="F:hydrolase activity"/>
    <property type="evidence" value="ECO:0007669"/>
    <property type="project" value="UniProtKB-KW"/>
</dbReference>